<organism evidence="1">
    <name type="scientific">Rhizophagus irregularis (strain DAOM 181602 / DAOM 197198 / MUCL 43194)</name>
    <name type="common">Arbuscular mycorrhizal fungus</name>
    <name type="synonym">Glomus intraradices</name>
    <dbReference type="NCBI Taxonomy" id="747089"/>
    <lineage>
        <taxon>Eukaryota</taxon>
        <taxon>Fungi</taxon>
        <taxon>Fungi incertae sedis</taxon>
        <taxon>Mucoromycota</taxon>
        <taxon>Glomeromycotina</taxon>
        <taxon>Glomeromycetes</taxon>
        <taxon>Glomerales</taxon>
        <taxon>Glomeraceae</taxon>
        <taxon>Rhizophagus</taxon>
    </lineage>
</organism>
<name>U9TQ92_RHIID</name>
<dbReference type="HOGENOM" id="CLU_1475876_0_0_1"/>
<dbReference type="AlphaFoldDB" id="U9TQ92"/>
<reference evidence="1" key="1">
    <citation type="submission" date="2013-07" db="EMBL/GenBank/DDBJ databases">
        <title>The genome of an arbuscular mycorrhizal fungus provides insights into the evolution of the oldest plant symbiosis.</title>
        <authorList>
            <consortium name="DOE Joint Genome Institute"/>
            <person name="Tisserant E."/>
            <person name="Malbreil M."/>
            <person name="Kuo A."/>
            <person name="Kohler A."/>
            <person name="Symeonidi A."/>
            <person name="Balestrini R."/>
            <person name="Charron P."/>
            <person name="Duensing N."/>
            <person name="Frei-dit-Frey N."/>
            <person name="Gianinazzi-Pearson V."/>
            <person name="Gilbert B."/>
            <person name="Handa Y."/>
            <person name="Hijri M."/>
            <person name="Kaul R."/>
            <person name="Kawaguchi M."/>
            <person name="Krajinski F."/>
            <person name="Lammers P."/>
            <person name="Lapierre D."/>
            <person name="Masclaux F.G."/>
            <person name="Murat C."/>
            <person name="Morin E."/>
            <person name="Ndikumana S."/>
            <person name="Pagni M."/>
            <person name="Petitpierre D."/>
            <person name="Requena N."/>
            <person name="Rosikiewicz P."/>
            <person name="Riley R."/>
            <person name="Saito K."/>
            <person name="San Clemente H."/>
            <person name="Shapiro H."/>
            <person name="van Tuinen D."/>
            <person name="Becard G."/>
            <person name="Bonfante P."/>
            <person name="Paszkowski U."/>
            <person name="Shachar-Hill Y."/>
            <person name="Young J.P."/>
            <person name="Sanders I.R."/>
            <person name="Henrissat B."/>
            <person name="Rensing S.A."/>
            <person name="Grigoriev I.V."/>
            <person name="Corradi N."/>
            <person name="Roux C."/>
            <person name="Martin F."/>
        </authorList>
    </citation>
    <scope>NUCLEOTIDE SEQUENCE</scope>
    <source>
        <strain evidence="1">DAOM 197198</strain>
    </source>
</reference>
<accession>U9TQ92</accession>
<evidence type="ECO:0000313" key="1">
    <source>
        <dbReference type="EMBL" id="ESA08473.1"/>
    </source>
</evidence>
<proteinExistence type="predicted"/>
<gene>
    <name evidence="1" type="ORF">GLOINDRAFT_98273</name>
</gene>
<dbReference type="EMBL" id="KI289157">
    <property type="protein sequence ID" value="ESA08473.1"/>
    <property type="molecule type" value="Genomic_DNA"/>
</dbReference>
<sequence length="183" mass="21077">MYSTFNMLQDKFLKQINSRVTRHEVPSNSTLPTTLISYQILYQARQHKTLVASTKTKLARTTHLAFKQLTSTPPKLVIKSNLTLKDGTSIYHLNIYFLSSHICSLRVISLAVEVQVLGVQYHLQEGEPQSFNFLSRQIPFSSKAKQSVNRIHNMDINDFISDHVGEWFYKLFPASRIHSHKNT</sequence>
<protein>
    <submittedName>
        <fullName evidence="1">Uncharacterized protein</fullName>
    </submittedName>
</protein>